<accession>A0A915JE74</accession>
<keyword evidence="1" id="KW-1185">Reference proteome</keyword>
<dbReference type="WBParaSite" id="nRc.2.0.1.t23891-RA">
    <property type="protein sequence ID" value="nRc.2.0.1.t23891-RA"/>
    <property type="gene ID" value="nRc.2.0.1.g23891"/>
</dbReference>
<sequence>MSPPPIMAPPGDEYCCSIRCWRIKDGEAGLKNPNWHSQSEKKAAASAACLLFVISIFFHQEAHLKKWRIGRFPENDK</sequence>
<name>A0A915JE74_ROMCU</name>
<protein>
    <submittedName>
        <fullName evidence="2">Uncharacterized protein</fullName>
    </submittedName>
</protein>
<evidence type="ECO:0000313" key="1">
    <source>
        <dbReference type="Proteomes" id="UP000887565"/>
    </source>
</evidence>
<dbReference type="Proteomes" id="UP000887565">
    <property type="component" value="Unplaced"/>
</dbReference>
<evidence type="ECO:0000313" key="2">
    <source>
        <dbReference type="WBParaSite" id="nRc.2.0.1.t23891-RA"/>
    </source>
</evidence>
<organism evidence="1 2">
    <name type="scientific">Romanomermis culicivorax</name>
    <name type="common">Nematode worm</name>
    <dbReference type="NCBI Taxonomy" id="13658"/>
    <lineage>
        <taxon>Eukaryota</taxon>
        <taxon>Metazoa</taxon>
        <taxon>Ecdysozoa</taxon>
        <taxon>Nematoda</taxon>
        <taxon>Enoplea</taxon>
        <taxon>Dorylaimia</taxon>
        <taxon>Mermithida</taxon>
        <taxon>Mermithoidea</taxon>
        <taxon>Mermithidae</taxon>
        <taxon>Romanomermis</taxon>
    </lineage>
</organism>
<proteinExistence type="predicted"/>
<dbReference type="AlphaFoldDB" id="A0A915JE74"/>
<reference evidence="2" key="1">
    <citation type="submission" date="2022-11" db="UniProtKB">
        <authorList>
            <consortium name="WormBaseParasite"/>
        </authorList>
    </citation>
    <scope>IDENTIFICATION</scope>
</reference>